<dbReference type="OrthoDB" id="18145at2759"/>
<comment type="subcellular location">
    <subcellularLocation>
        <location evidence="1">Nucleus</location>
    </subcellularLocation>
</comment>
<proteinExistence type="inferred from homology"/>
<evidence type="ECO:0000313" key="6">
    <source>
        <dbReference type="Proteomes" id="UP000515163"/>
    </source>
</evidence>
<dbReference type="InParanoid" id="A0A6P8IIL6"/>
<evidence type="ECO:0000256" key="2">
    <source>
        <dbReference type="ARBA" id="ARBA00010391"/>
    </source>
</evidence>
<dbReference type="PANTHER" id="PTHR16055">
    <property type="entry name" value="INTEGRATOR COMPLEX SUBUNIT 10"/>
    <property type="match status" value="1"/>
</dbReference>
<keyword evidence="6" id="KW-1185">Reference proteome</keyword>
<dbReference type="Pfam" id="PF21045">
    <property type="entry name" value="INT10"/>
    <property type="match status" value="1"/>
</dbReference>
<sequence length="762" mass="86905">MAATSENIAVNRTGCFSTAEWLVERARQSLKHKDLYEAKSWLLTAKTLYPRDFHVQHEAYNIERNAKKVKESAILFYDMFVQFPNESLLWEDIQNITEALERNEIDPQGVFLKEMFNSLPQDAQREILLQAAGRCKDCIEKCRMMLLLMRRFPDAIPKNGITLTEMLIDAENSEYPTNPLNQYRKLLVNDVLPHLLTSERVVITENWSAETEKEGRQPGISQPTVLKWLELSIQFYSFCATFLPNPVEQQLLSPTASSGPQVKDTREIVSSVQEGRGPWGSLFDIFCLVAKKCEWTEILRTQDMLNPVVHRSIKERWLCISEIHQWLKKAAKHGTTERVINESQEKTGVFYAIIIIFFQSVWEYCKVVNKLDSGVNTSLSSSVPLVLLEDVGADKTSIDGWAGGASSEGSSAPKKKKKKGGTAPSSPSKEDSRAKQTATITVNKSCGNVSTSLPDEFVVSVDTWHILNTHSDYKSGFTRVLAEWHIDQWIWMESFKVDRMVYKAKYKKVVDFLKEQKGFLESDPFAQQEVFIRGSLQMSCCYFYLGEYRNSCAEALNALRFFSSQSINTTDVKSLKRGISTMQGSSNRDTNAMGPSQLIFPGRVLQLIPCTEGEALSFCVRLLITCFKQKISHETRSGDLVGHMIILLQYDWPKEDQTFYELLERIRSHGGLTYRKFFNYIVNIDILEEFAYLSSEGVLKLELLPKSTSTSRSRTVTRGVNKGAKEDFRATLEKQVSRSEENIEVILRTFLEEERDSIINCL</sequence>
<dbReference type="GO" id="GO:0032039">
    <property type="term" value="C:integrator complex"/>
    <property type="evidence" value="ECO:0007669"/>
    <property type="project" value="InterPro"/>
</dbReference>
<dbReference type="PRINTS" id="PR02106">
    <property type="entry name" value="INTSUBUNIT10"/>
</dbReference>
<reference evidence="7" key="1">
    <citation type="submission" date="2025-08" db="UniProtKB">
        <authorList>
            <consortium name="RefSeq"/>
        </authorList>
    </citation>
    <scope>IDENTIFICATION</scope>
    <source>
        <tissue evidence="7">Tentacle</tissue>
    </source>
</reference>
<accession>A0A6P8IIL6</accession>
<dbReference type="FunCoup" id="A0A6P8IIL6">
    <property type="interactions" value="2336"/>
</dbReference>
<evidence type="ECO:0000256" key="5">
    <source>
        <dbReference type="SAM" id="MobiDB-lite"/>
    </source>
</evidence>
<keyword evidence="4" id="KW-0539">Nucleus</keyword>
<comment type="similarity">
    <text evidence="2">Belongs to the Integrator subunit 10 family.</text>
</comment>
<feature type="region of interest" description="Disordered" evidence="5">
    <location>
        <begin position="402"/>
        <end position="437"/>
    </location>
</feature>
<dbReference type="PANTHER" id="PTHR16055:SF2">
    <property type="entry name" value="INTEGRATOR COMPLEX SUBUNIT 10"/>
    <property type="match status" value="1"/>
</dbReference>
<dbReference type="GeneID" id="116301585"/>
<dbReference type="InterPro" id="IPR026164">
    <property type="entry name" value="Int_cplx_su10"/>
</dbReference>
<dbReference type="Proteomes" id="UP000515163">
    <property type="component" value="Unplaced"/>
</dbReference>
<dbReference type="KEGG" id="aten:116301585"/>
<evidence type="ECO:0000256" key="3">
    <source>
        <dbReference type="ARBA" id="ARBA00016811"/>
    </source>
</evidence>
<dbReference type="GO" id="GO:0016180">
    <property type="term" value="P:snRNA processing"/>
    <property type="evidence" value="ECO:0007669"/>
    <property type="project" value="InterPro"/>
</dbReference>
<dbReference type="RefSeq" id="XP_031566525.1">
    <property type="nucleotide sequence ID" value="XM_031710665.1"/>
</dbReference>
<evidence type="ECO:0000256" key="4">
    <source>
        <dbReference type="ARBA" id="ARBA00023242"/>
    </source>
</evidence>
<name>A0A6P8IIL6_ACTTE</name>
<organism evidence="6 7">
    <name type="scientific">Actinia tenebrosa</name>
    <name type="common">Australian red waratah sea anemone</name>
    <dbReference type="NCBI Taxonomy" id="6105"/>
    <lineage>
        <taxon>Eukaryota</taxon>
        <taxon>Metazoa</taxon>
        <taxon>Cnidaria</taxon>
        <taxon>Anthozoa</taxon>
        <taxon>Hexacorallia</taxon>
        <taxon>Actiniaria</taxon>
        <taxon>Actiniidae</taxon>
        <taxon>Actinia</taxon>
    </lineage>
</organism>
<evidence type="ECO:0000256" key="1">
    <source>
        <dbReference type="ARBA" id="ARBA00004123"/>
    </source>
</evidence>
<evidence type="ECO:0000313" key="7">
    <source>
        <dbReference type="RefSeq" id="XP_031566525.1"/>
    </source>
</evidence>
<dbReference type="AlphaFoldDB" id="A0A6P8IIL6"/>
<gene>
    <name evidence="7" type="primary">LOC116301585</name>
</gene>
<protein>
    <recommendedName>
        <fullName evidence="3">Integrator complex subunit 10</fullName>
    </recommendedName>
</protein>